<feature type="compositionally biased region" description="Low complexity" evidence="1">
    <location>
        <begin position="10"/>
        <end position="35"/>
    </location>
</feature>
<evidence type="ECO:0000313" key="2">
    <source>
        <dbReference type="EMBL" id="CAE8653451.1"/>
    </source>
</evidence>
<feature type="compositionally biased region" description="Basic and acidic residues" evidence="1">
    <location>
        <begin position="41"/>
        <end position="52"/>
    </location>
</feature>
<protein>
    <submittedName>
        <fullName evidence="2">Uncharacterized protein</fullName>
    </submittedName>
</protein>
<name>A0A813IR20_POLGL</name>
<organism evidence="2 3">
    <name type="scientific">Polarella glacialis</name>
    <name type="common">Dinoflagellate</name>
    <dbReference type="NCBI Taxonomy" id="89957"/>
    <lineage>
        <taxon>Eukaryota</taxon>
        <taxon>Sar</taxon>
        <taxon>Alveolata</taxon>
        <taxon>Dinophyceae</taxon>
        <taxon>Suessiales</taxon>
        <taxon>Suessiaceae</taxon>
        <taxon>Polarella</taxon>
    </lineage>
</organism>
<feature type="compositionally biased region" description="Low complexity" evidence="1">
    <location>
        <begin position="90"/>
        <end position="118"/>
    </location>
</feature>
<proteinExistence type="predicted"/>
<reference evidence="2" key="1">
    <citation type="submission" date="2021-02" db="EMBL/GenBank/DDBJ databases">
        <authorList>
            <person name="Dougan E. K."/>
            <person name="Rhodes N."/>
            <person name="Thang M."/>
            <person name="Chan C."/>
        </authorList>
    </citation>
    <scope>NUCLEOTIDE SEQUENCE</scope>
</reference>
<feature type="non-terminal residue" evidence="2">
    <location>
        <position position="1"/>
    </location>
</feature>
<accession>A0A813IR20</accession>
<feature type="non-terminal residue" evidence="2">
    <location>
        <position position="137"/>
    </location>
</feature>
<evidence type="ECO:0000313" key="3">
    <source>
        <dbReference type="Proteomes" id="UP000626109"/>
    </source>
</evidence>
<dbReference type="EMBL" id="CAJNNW010011700">
    <property type="protein sequence ID" value="CAE8653451.1"/>
    <property type="molecule type" value="Genomic_DNA"/>
</dbReference>
<gene>
    <name evidence="2" type="ORF">PGLA2088_LOCUS10425</name>
</gene>
<feature type="region of interest" description="Disordered" evidence="1">
    <location>
        <begin position="1"/>
        <end position="137"/>
    </location>
</feature>
<comment type="caution">
    <text evidence="2">The sequence shown here is derived from an EMBL/GenBank/DDBJ whole genome shotgun (WGS) entry which is preliminary data.</text>
</comment>
<dbReference type="AlphaFoldDB" id="A0A813IR20"/>
<sequence length="137" mass="13530">APTAASQTPLQVSSGGSSSSRRDVSSPQVPVSSRLRGSRKRVAEEAKEEPTPKIRRPKLGKALVGQAAAAGGELKAPQGGASTSPPTGIAAAPADATSATSAMPVQPPSSLEEPAPASNQLLQGVESDPSKAGGVAE</sequence>
<evidence type="ECO:0000256" key="1">
    <source>
        <dbReference type="SAM" id="MobiDB-lite"/>
    </source>
</evidence>
<dbReference type="Proteomes" id="UP000626109">
    <property type="component" value="Unassembled WGS sequence"/>
</dbReference>